<dbReference type="EMBL" id="CM001486">
    <property type="protein sequence ID" value="EIV99369.1"/>
    <property type="molecule type" value="Genomic_DNA"/>
</dbReference>
<dbReference type="HOGENOM" id="CLU_056469_1_0_9"/>
<organism evidence="8 9">
    <name type="scientific">Thermoanaerobacter siderophilus SR4</name>
    <dbReference type="NCBI Taxonomy" id="880478"/>
    <lineage>
        <taxon>Bacteria</taxon>
        <taxon>Bacillati</taxon>
        <taxon>Bacillota</taxon>
        <taxon>Clostridia</taxon>
        <taxon>Thermoanaerobacterales</taxon>
        <taxon>Thermoanaerobacteraceae</taxon>
        <taxon>Thermoanaerobacter</taxon>
    </lineage>
</organism>
<dbReference type="Pfam" id="PF02361">
    <property type="entry name" value="CbiQ"/>
    <property type="match status" value="1"/>
</dbReference>
<dbReference type="Pfam" id="PF13190">
    <property type="entry name" value="PDGLE"/>
    <property type="match status" value="1"/>
</dbReference>
<dbReference type="InterPro" id="IPR012809">
    <property type="entry name" value="ECF_CbiQ"/>
</dbReference>
<dbReference type="InterPro" id="IPR025937">
    <property type="entry name" value="PDGLE_dom"/>
</dbReference>
<evidence type="ECO:0000256" key="1">
    <source>
        <dbReference type="ARBA" id="ARBA00004651"/>
    </source>
</evidence>
<keyword evidence="9" id="KW-1185">Reference proteome</keyword>
<sequence length="374" mass="42492">MKKFYIAAIVIILLTPLGLLAPGSAWGEWGLDEIKSMIGYIPEGMNRFSEVIKAILPDYSIPGFDANFFQQALGYIFSAVVGIAAIVLIFAILGRIMGKPQKKMDSFLEKTILSIQSVFEDMFYSDAISVKKGIMQSLDTRIKLISIFVLLIIVNFGKTIPFMTIFLIYTFLLAYFSKIPLKAYVVRVSAVSIFFTGIVLIPSLFNVVKEGQPLVYFTKNFYITKEGLESAIVFMMRSFISLSFVYILALSTKWVEILKALRVFKLPHIFTATLEMALRYIFLLLEIAINMFLARKSRNVGKSDSSEGRKFVASAMANVLIRSQQLSDDVYNAMVSRGYKGEYKTITTFKITFYDYIWIGFNITFLSILWYIHP</sequence>
<keyword evidence="5 6" id="KW-0472">Membrane</keyword>
<dbReference type="GO" id="GO:0006824">
    <property type="term" value="P:cobalt ion transport"/>
    <property type="evidence" value="ECO:0007669"/>
    <property type="project" value="InterPro"/>
</dbReference>
<evidence type="ECO:0000313" key="8">
    <source>
        <dbReference type="EMBL" id="EIV99369.1"/>
    </source>
</evidence>
<keyword evidence="3 6" id="KW-0812">Transmembrane</keyword>
<evidence type="ECO:0000256" key="3">
    <source>
        <dbReference type="ARBA" id="ARBA00022692"/>
    </source>
</evidence>
<evidence type="ECO:0000313" key="9">
    <source>
        <dbReference type="Proteomes" id="UP000005110"/>
    </source>
</evidence>
<keyword evidence="2" id="KW-1003">Cell membrane</keyword>
<feature type="transmembrane region" description="Helical" evidence="6">
    <location>
        <begin position="72"/>
        <end position="94"/>
    </location>
</feature>
<dbReference type="Proteomes" id="UP000005110">
    <property type="component" value="Chromosome"/>
</dbReference>
<feature type="transmembrane region" description="Helical" evidence="6">
    <location>
        <begin position="353"/>
        <end position="372"/>
    </location>
</feature>
<dbReference type="PANTHER" id="PTHR34857">
    <property type="entry name" value="SLL0384 PROTEIN"/>
    <property type="match status" value="1"/>
</dbReference>
<keyword evidence="4 6" id="KW-1133">Transmembrane helix</keyword>
<comment type="subcellular location">
    <subcellularLocation>
        <location evidence="1">Cell membrane</location>
        <topology evidence="1">Multi-pass membrane protein</topology>
    </subcellularLocation>
</comment>
<dbReference type="AlphaFoldDB" id="I8R1W4"/>
<dbReference type="InterPro" id="IPR051611">
    <property type="entry name" value="ECF_transporter_component"/>
</dbReference>
<dbReference type="PANTHER" id="PTHR34857:SF2">
    <property type="entry name" value="SLL0384 PROTEIN"/>
    <property type="match status" value="1"/>
</dbReference>
<gene>
    <name evidence="8" type="ORF">ThesiDRAFT1_0343</name>
</gene>
<evidence type="ECO:0000256" key="5">
    <source>
        <dbReference type="ARBA" id="ARBA00023136"/>
    </source>
</evidence>
<name>I8R1W4_9THEO</name>
<feature type="transmembrane region" description="Helical" evidence="6">
    <location>
        <begin position="184"/>
        <end position="208"/>
    </location>
</feature>
<proteinExistence type="predicted"/>
<evidence type="ECO:0000256" key="4">
    <source>
        <dbReference type="ARBA" id="ARBA00022989"/>
    </source>
</evidence>
<dbReference type="NCBIfam" id="TIGR02454">
    <property type="entry name" value="ECF_T_CbiQ"/>
    <property type="match status" value="1"/>
</dbReference>
<accession>I8R1W4</accession>
<reference evidence="8 9" key="1">
    <citation type="submission" date="2012-02" db="EMBL/GenBank/DDBJ databases">
        <title>Improved High-Quality Draft sequence of Thermoanaerobacter siderophilus SR4.</title>
        <authorList>
            <consortium name="US DOE Joint Genome Institute"/>
            <person name="Lucas S."/>
            <person name="Han J."/>
            <person name="Lapidus A."/>
            <person name="Cheng J.-F."/>
            <person name="Goodwin L."/>
            <person name="Pitluck S."/>
            <person name="Peters L."/>
            <person name="Detter J.C."/>
            <person name="Han C."/>
            <person name="Tapia R."/>
            <person name="Land M."/>
            <person name="Hauser L."/>
            <person name="Kyrpides N."/>
            <person name="Ivanova N."/>
            <person name="Pagani I."/>
            <person name="Hemme C."/>
            <person name="Woyke T."/>
        </authorList>
    </citation>
    <scope>NUCLEOTIDE SEQUENCE [LARGE SCALE GENOMIC DNA]</scope>
    <source>
        <strain evidence="8 9">SR4</strain>
    </source>
</reference>
<feature type="transmembrane region" description="Helical" evidence="6">
    <location>
        <begin position="228"/>
        <end position="249"/>
    </location>
</feature>
<dbReference type="PATRIC" id="fig|880478.3.peg.944"/>
<dbReference type="InterPro" id="IPR003339">
    <property type="entry name" value="ABC/ECF_trnsptr_transmembrane"/>
</dbReference>
<feature type="transmembrane region" description="Helical" evidence="6">
    <location>
        <begin position="269"/>
        <end position="293"/>
    </location>
</feature>
<feature type="domain" description="PDGLE" evidence="7">
    <location>
        <begin position="5"/>
        <end position="97"/>
    </location>
</feature>
<dbReference type="GO" id="GO:0043190">
    <property type="term" value="C:ATP-binding cassette (ABC) transporter complex"/>
    <property type="evidence" value="ECO:0007669"/>
    <property type="project" value="InterPro"/>
</dbReference>
<evidence type="ECO:0000256" key="6">
    <source>
        <dbReference type="SAM" id="Phobius"/>
    </source>
</evidence>
<protein>
    <submittedName>
        <fullName evidence="8">Cobalt ABC transporter, permease protein CbiQ</fullName>
    </submittedName>
</protein>
<evidence type="ECO:0000256" key="2">
    <source>
        <dbReference type="ARBA" id="ARBA00022475"/>
    </source>
</evidence>
<evidence type="ECO:0000259" key="7">
    <source>
        <dbReference type="Pfam" id="PF13190"/>
    </source>
</evidence>
<feature type="transmembrane region" description="Helical" evidence="6">
    <location>
        <begin position="144"/>
        <end position="172"/>
    </location>
</feature>
<dbReference type="CDD" id="cd16914">
    <property type="entry name" value="EcfT"/>
    <property type="match status" value="1"/>
</dbReference>